<sequence>MLRYWKLISISIITVLTIGAFYIQSAMASNNYPEFVLDTQSGNKDEISNITIRADYREGINGEYAEITSEGTMYASEQSFLDRLGGMYTDADMERLQKNYRNFMRGKDNIWAVFEDQNILAYADINDHYIVDGPREFTFDIDILEKDSSKTRNFTINIPEKNKYNYVQIEDVQVLNNEMIVTTVNHSVNGNEWGSDEIHVYRFNITDEKLVTDEVIQVNPEHANVQFAHVNLIHDQSDIGSAEHLVFIKEYMKEVQHEDGSYYLEPNGSELIAYNLKTNELETIQLSEEIQVSSGSIYLNDSTLYIIELADKDIKVTSFNMDSKEIEKLETINLPSINSSNLNDHFSVKIKDGEMYLVGYEVNKNTEAPLLVIDLDSGKIKYEGVIITENLKKTQLEYILNIYEIELK</sequence>
<protein>
    <submittedName>
        <fullName evidence="1">Uncharacterized protein</fullName>
    </submittedName>
</protein>
<dbReference type="SUPFAM" id="SSF69304">
    <property type="entry name" value="Tricorn protease N-terminal domain"/>
    <property type="match status" value="1"/>
</dbReference>
<evidence type="ECO:0000313" key="2">
    <source>
        <dbReference type="Proteomes" id="UP001595772"/>
    </source>
</evidence>
<keyword evidence="2" id="KW-1185">Reference proteome</keyword>
<evidence type="ECO:0000313" key="1">
    <source>
        <dbReference type="EMBL" id="MFC4024805.1"/>
    </source>
</evidence>
<organism evidence="1 2">
    <name type="scientific">Oceanobacillus longus</name>
    <dbReference type="NCBI Taxonomy" id="930120"/>
    <lineage>
        <taxon>Bacteria</taxon>
        <taxon>Bacillati</taxon>
        <taxon>Bacillota</taxon>
        <taxon>Bacilli</taxon>
        <taxon>Bacillales</taxon>
        <taxon>Bacillaceae</taxon>
        <taxon>Oceanobacillus</taxon>
    </lineage>
</organism>
<accession>A0ABV8H1R7</accession>
<proteinExistence type="predicted"/>
<dbReference type="EMBL" id="JBHSAO010000010">
    <property type="protein sequence ID" value="MFC4024805.1"/>
    <property type="molecule type" value="Genomic_DNA"/>
</dbReference>
<gene>
    <name evidence="1" type="ORF">ACFOUV_13460</name>
</gene>
<dbReference type="Proteomes" id="UP001595772">
    <property type="component" value="Unassembled WGS sequence"/>
</dbReference>
<name>A0ABV8H1R7_9BACI</name>
<dbReference type="RefSeq" id="WP_379497305.1">
    <property type="nucleotide sequence ID" value="NZ_JBHSAO010000010.1"/>
</dbReference>
<reference evidence="2" key="1">
    <citation type="journal article" date="2019" name="Int. J. Syst. Evol. Microbiol.">
        <title>The Global Catalogue of Microorganisms (GCM) 10K type strain sequencing project: providing services to taxonomists for standard genome sequencing and annotation.</title>
        <authorList>
            <consortium name="The Broad Institute Genomics Platform"/>
            <consortium name="The Broad Institute Genome Sequencing Center for Infectious Disease"/>
            <person name="Wu L."/>
            <person name="Ma J."/>
        </authorList>
    </citation>
    <scope>NUCLEOTIDE SEQUENCE [LARGE SCALE GENOMIC DNA]</scope>
    <source>
        <strain evidence="2">IBRC-M 10703</strain>
    </source>
</reference>
<comment type="caution">
    <text evidence="1">The sequence shown here is derived from an EMBL/GenBank/DDBJ whole genome shotgun (WGS) entry which is preliminary data.</text>
</comment>